<dbReference type="HOGENOM" id="CLU_731011_0_0_9"/>
<dbReference type="PANTHER" id="PTHR48081">
    <property type="entry name" value="AB HYDROLASE SUPERFAMILY PROTEIN C4A8.06C"/>
    <property type="match status" value="1"/>
</dbReference>
<gene>
    <name evidence="3" type="ORF">GCWU0000282_000895</name>
</gene>
<dbReference type="Pfam" id="PF07859">
    <property type="entry name" value="Abhydrolase_3"/>
    <property type="match status" value="1"/>
</dbReference>
<dbReference type="OrthoDB" id="9794725at2"/>
<dbReference type="RefSeq" id="WP_023353779.1">
    <property type="nucleotide sequence ID" value="NZ_KI535367.1"/>
</dbReference>
<evidence type="ECO:0000313" key="3">
    <source>
        <dbReference type="EMBL" id="ESL03730.1"/>
    </source>
</evidence>
<dbReference type="InterPro" id="IPR013094">
    <property type="entry name" value="AB_hydrolase_3"/>
</dbReference>
<dbReference type="eggNOG" id="COG0657">
    <property type="taxonomic scope" value="Bacteria"/>
</dbReference>
<dbReference type="Proteomes" id="UP000018227">
    <property type="component" value="Unassembled WGS sequence"/>
</dbReference>
<proteinExistence type="predicted"/>
<dbReference type="STRING" id="592026.GCWU0000282_000895"/>
<dbReference type="SUPFAM" id="SSF53474">
    <property type="entry name" value="alpha/beta-Hydrolases"/>
    <property type="match status" value="1"/>
</dbReference>
<evidence type="ECO:0000259" key="2">
    <source>
        <dbReference type="Pfam" id="PF07859"/>
    </source>
</evidence>
<dbReference type="InterPro" id="IPR050300">
    <property type="entry name" value="GDXG_lipolytic_enzyme"/>
</dbReference>
<name>V2Z9Y1_9FIRM</name>
<accession>V2Z9Y1</accession>
<evidence type="ECO:0000256" key="1">
    <source>
        <dbReference type="ARBA" id="ARBA00022801"/>
    </source>
</evidence>
<dbReference type="EMBL" id="ACIL03000007">
    <property type="protein sequence ID" value="ESL03730.1"/>
    <property type="molecule type" value="Genomic_DNA"/>
</dbReference>
<dbReference type="Gene3D" id="3.40.50.1820">
    <property type="entry name" value="alpha/beta hydrolase"/>
    <property type="match status" value="1"/>
</dbReference>
<sequence>MGLKNFRIRDDAKWGHPELEVAYALMGNSVGYAEVLLNDDLSFEERQEFAAHAEDGFAEYLPPYDLTRTTEYEAPGCIDEPDAPPVKVVVAQPKGERRYKKNSPCILIIPGGGLTTCFRFTAAIEDWADKFGVPVATLTYRTLVQGVTYPAPVNDCEAAYNFLVEHAKELGISPNKIILHGNSSGGHLSLALSHRLKKRGITPRGCLVWVPIIDDRPLPQYRSQSINSAFWGGSDSATSARLYLGKLNNSVDVPPEAFPGRATVEDCVGLPPTFIHAMMNDAGLDQAFDYASKLTAAGVYAEIHAWGGSQHCSLSTAANVMDKDDPDAEYAQLFNAVNAKELKDMFEYDLRRPWTVEEFNKADE</sequence>
<dbReference type="AlphaFoldDB" id="V2Z9Y1"/>
<comment type="caution">
    <text evidence="3">The sequence shown here is derived from an EMBL/GenBank/DDBJ whole genome shotgun (WGS) entry which is preliminary data.</text>
</comment>
<keyword evidence="4" id="KW-1185">Reference proteome</keyword>
<dbReference type="PANTHER" id="PTHR48081:SF8">
    <property type="entry name" value="ALPHA_BETA HYDROLASE FOLD-3 DOMAIN-CONTAINING PROTEIN-RELATED"/>
    <property type="match status" value="1"/>
</dbReference>
<reference evidence="3 4" key="1">
    <citation type="submission" date="2013-06" db="EMBL/GenBank/DDBJ databases">
        <authorList>
            <person name="Weinstock G."/>
            <person name="Sodergren E."/>
            <person name="Clifton S."/>
            <person name="Fulton L."/>
            <person name="Fulton B."/>
            <person name="Courtney L."/>
            <person name="Fronick C."/>
            <person name="Harrison M."/>
            <person name="Strong C."/>
            <person name="Farmer C."/>
            <person name="Delahaunty K."/>
            <person name="Markovic C."/>
            <person name="Hall O."/>
            <person name="Minx P."/>
            <person name="Tomlinson C."/>
            <person name="Mitreva M."/>
            <person name="Nelson J."/>
            <person name="Hou S."/>
            <person name="Wollam A."/>
            <person name="Pepin K.H."/>
            <person name="Johnson M."/>
            <person name="Bhonagiri V."/>
            <person name="Nash W.E."/>
            <person name="Warren W."/>
            <person name="Chinwalla A."/>
            <person name="Mardis E.R."/>
            <person name="Wilson R.K."/>
        </authorList>
    </citation>
    <scope>NUCLEOTIDE SEQUENCE [LARGE SCALE GENOMIC DNA]</scope>
    <source>
        <strain evidence="3 4">ATCC 51271</strain>
    </source>
</reference>
<dbReference type="InterPro" id="IPR029058">
    <property type="entry name" value="AB_hydrolase_fold"/>
</dbReference>
<keyword evidence="1 3" id="KW-0378">Hydrolase</keyword>
<evidence type="ECO:0000313" key="4">
    <source>
        <dbReference type="Proteomes" id="UP000018227"/>
    </source>
</evidence>
<protein>
    <submittedName>
        <fullName evidence="3">Hydrolase, alpha/beta domain protein</fullName>
    </submittedName>
</protein>
<feature type="domain" description="Alpha/beta hydrolase fold-3" evidence="2">
    <location>
        <begin position="122"/>
        <end position="312"/>
    </location>
</feature>
<dbReference type="GO" id="GO:0016787">
    <property type="term" value="F:hydrolase activity"/>
    <property type="evidence" value="ECO:0007669"/>
    <property type="project" value="UniProtKB-KW"/>
</dbReference>
<organism evidence="3 4">
    <name type="scientific">Catonella morbi ATCC 51271</name>
    <dbReference type="NCBI Taxonomy" id="592026"/>
    <lineage>
        <taxon>Bacteria</taxon>
        <taxon>Bacillati</taxon>
        <taxon>Bacillota</taxon>
        <taxon>Clostridia</taxon>
        <taxon>Lachnospirales</taxon>
        <taxon>Lachnospiraceae</taxon>
        <taxon>Catonella</taxon>
    </lineage>
</organism>